<dbReference type="AlphaFoldDB" id="A0A7W8FHD4"/>
<dbReference type="InterPro" id="IPR052911">
    <property type="entry name" value="Corrinoid_activation_enz"/>
</dbReference>
<dbReference type="Pfam" id="PF14574">
    <property type="entry name" value="RACo_C_ter"/>
    <property type="match status" value="1"/>
</dbReference>
<dbReference type="PANTHER" id="PTHR42895">
    <property type="entry name" value="IRON-SULFUR CLUSTER-BINDING PROTEIN-RELATED"/>
    <property type="match status" value="1"/>
</dbReference>
<feature type="domain" description="RACo-like middle region" evidence="2">
    <location>
        <begin position="149"/>
        <end position="304"/>
    </location>
</feature>
<reference evidence="3 4" key="1">
    <citation type="submission" date="2020-08" db="EMBL/GenBank/DDBJ databases">
        <title>Genomic Encyclopedia of Type Strains, Phase IV (KMG-IV): sequencing the most valuable type-strain genomes for metagenomic binning, comparative biology and taxonomic classification.</title>
        <authorList>
            <person name="Goeker M."/>
        </authorList>
    </citation>
    <scope>NUCLEOTIDE SEQUENCE [LARGE SCALE GENOMIC DNA]</scope>
    <source>
        <strain evidence="3 4">DSM 11275</strain>
    </source>
</reference>
<dbReference type="Gene3D" id="3.10.20.30">
    <property type="match status" value="1"/>
</dbReference>
<dbReference type="InterPro" id="IPR012675">
    <property type="entry name" value="Beta-grasp_dom_sf"/>
</dbReference>
<dbReference type="InterPro" id="IPR036010">
    <property type="entry name" value="2Fe-2S_ferredoxin-like_sf"/>
</dbReference>
<comment type="caution">
    <text evidence="3">The sequence shown here is derived from an EMBL/GenBank/DDBJ whole genome shotgun (WGS) entry which is preliminary data.</text>
</comment>
<name>A0A7W8FHD4_9BACT</name>
<dbReference type="RefSeq" id="WP_183722348.1">
    <property type="nucleotide sequence ID" value="NZ_JACHGO010000011.1"/>
</dbReference>
<dbReference type="InterPro" id="IPR001041">
    <property type="entry name" value="2Fe-2S_ferredoxin-type"/>
</dbReference>
<dbReference type="InterPro" id="IPR041414">
    <property type="entry name" value="Raco-like_middle"/>
</dbReference>
<dbReference type="Proteomes" id="UP000539075">
    <property type="component" value="Unassembled WGS sequence"/>
</dbReference>
<dbReference type="InterPro" id="IPR042259">
    <property type="entry name" value="Raco-like_middle_sf"/>
</dbReference>
<accession>A0A7W8FHD4</accession>
<sequence>MLLQLFSTARTPVLTGENAGVTPLEVEATPGESLSRAIWLSGLVPPLPLCGGLGRCGRCRVRFVADAPAPLPAEADIFSAVELNEGWRLACRRQVPDAAKLVLELPAENLALPSDPEKTPDADFMVDMRQATADNTPPASSAVEGASVALAVDLGTTSVYWRAVVVPEVDERGAVGGGAGAIVAQGSFLNPQAGAGADVMSRLAVAMQPQGRRVLSGLVRRSLRSVVDALEQDGTARVTDVCVAANTAMTDIFLDLPVDGLCAAPYRLEHHGHKNVDVPGLPPVYIPPLPAPFVGGDISAGLAALLAADMPRPFVLADLGTNGELALVDAQGRLLLASVPLGPALEGIGPQCGQLAGPGVITDFSLAPTGLNAHFFAQRPEDARPENDGPEHGGQCPCPSCQAISAQTLENGRFGSEAGVHKARGISATGYVSLLAVLLRTGLMRKDGGFEAAPTMPLARRLASNLEAGKDSGGMRLRLPHGMWLCAADVEELLKVKAAFALALESLLAAAELAPAEVAALCLAGALGEHVRAHDLQTLGFLPSALAPRLRAVGNASLEGAALLAIDARMRENLAGLCTTSRLLPLVEEENFHQTYLRHMRFGA</sequence>
<dbReference type="EMBL" id="JACHGO010000011">
    <property type="protein sequence ID" value="MBB5144740.1"/>
    <property type="molecule type" value="Genomic_DNA"/>
</dbReference>
<dbReference type="GO" id="GO:0051536">
    <property type="term" value="F:iron-sulfur cluster binding"/>
    <property type="evidence" value="ECO:0007669"/>
    <property type="project" value="InterPro"/>
</dbReference>
<organism evidence="3 4">
    <name type="scientific">Desulfovibrio intestinalis</name>
    <dbReference type="NCBI Taxonomy" id="58621"/>
    <lineage>
        <taxon>Bacteria</taxon>
        <taxon>Pseudomonadati</taxon>
        <taxon>Thermodesulfobacteriota</taxon>
        <taxon>Desulfovibrionia</taxon>
        <taxon>Desulfovibrionales</taxon>
        <taxon>Desulfovibrionaceae</taxon>
        <taxon>Desulfovibrio</taxon>
    </lineage>
</organism>
<dbReference type="SUPFAM" id="SSF54292">
    <property type="entry name" value="2Fe-2S ferredoxin-like"/>
    <property type="match status" value="1"/>
</dbReference>
<gene>
    <name evidence="3" type="ORF">HNQ38_002858</name>
</gene>
<dbReference type="InterPro" id="IPR027980">
    <property type="entry name" value="RACo_C"/>
</dbReference>
<evidence type="ECO:0000313" key="4">
    <source>
        <dbReference type="Proteomes" id="UP000539075"/>
    </source>
</evidence>
<evidence type="ECO:0000313" key="3">
    <source>
        <dbReference type="EMBL" id="MBB5144740.1"/>
    </source>
</evidence>
<dbReference type="Pfam" id="PF17651">
    <property type="entry name" value="Raco_middle"/>
    <property type="match status" value="1"/>
</dbReference>
<feature type="domain" description="RACo C-terminal" evidence="1">
    <location>
        <begin position="315"/>
        <end position="601"/>
    </location>
</feature>
<dbReference type="CDD" id="cd00207">
    <property type="entry name" value="fer2"/>
    <property type="match status" value="1"/>
</dbReference>
<proteinExistence type="predicted"/>
<dbReference type="PANTHER" id="PTHR42895:SF2">
    <property type="entry name" value="IRON-SULFUR CLUSTER PROTEIN"/>
    <property type="match status" value="1"/>
</dbReference>
<protein>
    <submittedName>
        <fullName evidence="3">Uncharacterized 2Fe-2S/4Fe-4S cluster protein (DUF4445 family)</fullName>
    </submittedName>
</protein>
<dbReference type="Gene3D" id="3.30.420.480">
    <property type="entry name" value="Domain of unknown function (DUF4445)"/>
    <property type="match status" value="1"/>
</dbReference>
<evidence type="ECO:0000259" key="2">
    <source>
        <dbReference type="Pfam" id="PF17651"/>
    </source>
</evidence>
<evidence type="ECO:0000259" key="1">
    <source>
        <dbReference type="Pfam" id="PF14574"/>
    </source>
</evidence>
<keyword evidence="4" id="KW-1185">Reference proteome</keyword>